<protein>
    <submittedName>
        <fullName evidence="2">Molybdenum cofactor biosynthesis enzyme</fullName>
    </submittedName>
</protein>
<evidence type="ECO:0000256" key="1">
    <source>
        <dbReference type="SAM" id="Coils"/>
    </source>
</evidence>
<evidence type="ECO:0000313" key="2">
    <source>
        <dbReference type="EMBL" id="RNL48996.1"/>
    </source>
</evidence>
<sequence>MRWRDPFRDETGLTSAGMVLALLLTLSLVFSAGQVCRVNAAASEVQNVADAAALAAQNEVAEFMVVVRVCDAVVLSLSLTSLVATGLGVVALCVPTMASASETLLKAGRDVSRARDSFAEKAASGLSRLQRLLPFFSGASAASVAAANNAGASNYVALAVLAPFEGKDIAVGAHEGASTVQDEVDRDASDVKRAAEEAERAAERASEAKRAAFERDCGANPEACMYERASALAGMSGLENPLYKSVDAWSFSVALERAQAYYPRRLAMEVPEGPSVGDRARSALRSRFYAFASEEVARGYVRETEDAFDALFPRLPKNTAEMRATSLYTEAVYPCTTDSEGRTTMHAWSGCPGAGGADGFGSIAHMEAGSYPTCAQCEFSASSMGKVAAASSSIENGFEYHYEAVAVAAERYEKARAELDPLSSEVKTRVSGLLDRIREAVGHAGDMRISAEPPGRFGVVVLAANTGREAASNGFASSFVQGSQALGARAAVSAATLGADPSGEGSNVISSVLDGLPDAGVAAGALSAVLDCWSALLESYARGQEALDDAVSTALDGMPLAGSSGLGPWAARALRDAIAAVGLQPASLDALKPVLVSSAHVARADGSVFSARLLTLKEQAIAHPAKSNDVFTSMVGAVEQGAVEGIASFEGKVQIAVVELLGEGGPSVPIEITLPPVVKDAAIDVVERAADEVRAVYAHVTGVRVWE</sequence>
<gene>
    <name evidence="2" type="ORF">DMP08_00610</name>
</gene>
<dbReference type="AlphaFoldDB" id="A0A3N0BLY0"/>
<organism evidence="2 3">
    <name type="scientific">Paraeggerthella hongkongensis</name>
    <dbReference type="NCBI Taxonomy" id="230658"/>
    <lineage>
        <taxon>Bacteria</taxon>
        <taxon>Bacillati</taxon>
        <taxon>Actinomycetota</taxon>
        <taxon>Coriobacteriia</taxon>
        <taxon>Eggerthellales</taxon>
        <taxon>Eggerthellaceae</taxon>
        <taxon>Paraeggerthella</taxon>
    </lineage>
</organism>
<feature type="coiled-coil region" evidence="1">
    <location>
        <begin position="181"/>
        <end position="215"/>
    </location>
</feature>
<keyword evidence="3" id="KW-1185">Reference proteome</keyword>
<proteinExistence type="predicted"/>
<name>A0A3N0BLY0_9ACTN</name>
<accession>A0A3N0BLY0</accession>
<dbReference type="EMBL" id="QICD01000001">
    <property type="protein sequence ID" value="RNL48996.1"/>
    <property type="molecule type" value="Genomic_DNA"/>
</dbReference>
<evidence type="ECO:0000313" key="3">
    <source>
        <dbReference type="Proteomes" id="UP000278632"/>
    </source>
</evidence>
<dbReference type="RefSeq" id="WP_123191078.1">
    <property type="nucleotide sequence ID" value="NZ_QICD01000001.1"/>
</dbReference>
<comment type="caution">
    <text evidence="2">The sequence shown here is derived from an EMBL/GenBank/DDBJ whole genome shotgun (WGS) entry which is preliminary data.</text>
</comment>
<dbReference type="Proteomes" id="UP000278632">
    <property type="component" value="Unassembled WGS sequence"/>
</dbReference>
<reference evidence="3" key="1">
    <citation type="submission" date="2018-05" db="EMBL/GenBank/DDBJ databases">
        <title>Genome Sequencing of selected type strains of the family Eggerthellaceae.</title>
        <authorList>
            <person name="Danylec N."/>
            <person name="Stoll D.A."/>
            <person name="Doetsch A."/>
            <person name="Huch M."/>
        </authorList>
    </citation>
    <scope>NUCLEOTIDE SEQUENCE [LARGE SCALE GENOMIC DNA]</scope>
    <source>
        <strain evidence="3">DSM 16106</strain>
    </source>
</reference>
<keyword evidence="1" id="KW-0175">Coiled coil</keyword>
<dbReference type="OrthoDB" id="3188104at2"/>